<dbReference type="InterPro" id="IPR003719">
    <property type="entry name" value="Phenazine_PhzF-like"/>
</dbReference>
<dbReference type="GO" id="GO:0005737">
    <property type="term" value="C:cytoplasm"/>
    <property type="evidence" value="ECO:0007669"/>
    <property type="project" value="TreeGrafter"/>
</dbReference>
<dbReference type="PANTHER" id="PTHR13774">
    <property type="entry name" value="PHENAZINE BIOSYNTHESIS PROTEIN"/>
    <property type="match status" value="1"/>
</dbReference>
<dbReference type="Pfam" id="PF02567">
    <property type="entry name" value="PhzC-PhzF"/>
    <property type="match status" value="1"/>
</dbReference>
<evidence type="ECO:0000256" key="3">
    <source>
        <dbReference type="PIRSR" id="PIRSR016184-1"/>
    </source>
</evidence>
<dbReference type="Gene3D" id="3.10.310.10">
    <property type="entry name" value="Diaminopimelate Epimerase, Chain A, domain 1"/>
    <property type="match status" value="2"/>
</dbReference>
<dbReference type="SUPFAM" id="SSF54506">
    <property type="entry name" value="Diaminopimelate epimerase-like"/>
    <property type="match status" value="1"/>
</dbReference>
<dbReference type="GO" id="GO:0016853">
    <property type="term" value="F:isomerase activity"/>
    <property type="evidence" value="ECO:0007669"/>
    <property type="project" value="UniProtKB-KW"/>
</dbReference>
<evidence type="ECO:0000313" key="4">
    <source>
        <dbReference type="EMBL" id="PKF32600.1"/>
    </source>
</evidence>
<comment type="similarity">
    <text evidence="1">Belongs to the PhzF family.</text>
</comment>
<dbReference type="PIRSF" id="PIRSF016184">
    <property type="entry name" value="PhzC_PhzF"/>
    <property type="match status" value="1"/>
</dbReference>
<dbReference type="PANTHER" id="PTHR13774:SF17">
    <property type="entry name" value="PHENAZINE BIOSYNTHESIS-LIKE DOMAIN-CONTAINING PROTEIN"/>
    <property type="match status" value="1"/>
</dbReference>
<proteinExistence type="inferred from homology"/>
<evidence type="ECO:0000256" key="2">
    <source>
        <dbReference type="ARBA" id="ARBA00023235"/>
    </source>
</evidence>
<dbReference type="RefSeq" id="WP_070076821.1">
    <property type="nucleotide sequence ID" value="NZ_MKKJ01000036.1"/>
</dbReference>
<dbReference type="Proteomes" id="UP000233553">
    <property type="component" value="Unassembled WGS sequence"/>
</dbReference>
<sequence>MKMYQVDAFTQELFKGNPAGVIVVDEWLDEHLMQNIAMENNLSETAFVKTIDEHNYEIRWFSPLNEVAFCGHATLASAFVLFKDFTKLETIQFHVRDLGIFIVSQDADGKIKMNFPIRKAELVADYPPVLREGLTKPFKAVYRNVQAYIIEYETVQDVLDEQPDFEKLKQLGQIRTAITASQPDVAITARGEGQFDCVSRYFAPAIGIDEDPVTGSIHTAIVPLWAEKLNQTQLTAFQASQRGGILECVIASEDRIEISGYAKLYLQAELAI</sequence>
<dbReference type="NCBIfam" id="TIGR00654">
    <property type="entry name" value="PhzF_family"/>
    <property type="match status" value="1"/>
</dbReference>
<organism evidence="4 5">
    <name type="scientific">Acinetobacter proteolyticus</name>
    <dbReference type="NCBI Taxonomy" id="1776741"/>
    <lineage>
        <taxon>Bacteria</taxon>
        <taxon>Pseudomonadati</taxon>
        <taxon>Pseudomonadota</taxon>
        <taxon>Gammaproteobacteria</taxon>
        <taxon>Moraxellales</taxon>
        <taxon>Moraxellaceae</taxon>
        <taxon>Acinetobacter</taxon>
    </lineage>
</organism>
<accession>A0A1E7QWY7</accession>
<reference evidence="4 5" key="1">
    <citation type="submission" date="2017-12" db="EMBL/GenBank/DDBJ databases">
        <title>Draft Genome sequences of multiple microbial strains isolated from spacecraft associated surfaces.</title>
        <authorList>
            <person name="Seuylemezian A."/>
            <person name="Vaishampayan P."/>
            <person name="Venkateswaran K."/>
        </authorList>
    </citation>
    <scope>NUCLEOTIDE SEQUENCE [LARGE SCALE GENOMIC DNA]</scope>
    <source>
        <strain evidence="4 5">2P01AA</strain>
    </source>
</reference>
<feature type="active site" evidence="3">
    <location>
        <position position="44"/>
    </location>
</feature>
<protein>
    <submittedName>
        <fullName evidence="4">PhzF family phenazine biosynthesis protein</fullName>
    </submittedName>
</protein>
<dbReference type="AlphaFoldDB" id="A0A1E7QWY7"/>
<name>A0A1E7QWY7_9GAMM</name>
<keyword evidence="2" id="KW-0413">Isomerase</keyword>
<dbReference type="EMBL" id="PISJ01000015">
    <property type="protein sequence ID" value="PKF32600.1"/>
    <property type="molecule type" value="Genomic_DNA"/>
</dbReference>
<dbReference type="OrthoDB" id="9788221at2"/>
<evidence type="ECO:0000313" key="5">
    <source>
        <dbReference type="Proteomes" id="UP000233553"/>
    </source>
</evidence>
<comment type="caution">
    <text evidence="4">The sequence shown here is derived from an EMBL/GenBank/DDBJ whole genome shotgun (WGS) entry which is preliminary data.</text>
</comment>
<gene>
    <name evidence="4" type="ORF">CW311_13270</name>
</gene>
<evidence type="ECO:0000256" key="1">
    <source>
        <dbReference type="ARBA" id="ARBA00008270"/>
    </source>
</evidence>